<reference evidence="1 2" key="1">
    <citation type="submission" date="2023-03" db="EMBL/GenBank/DDBJ databases">
        <authorList>
            <person name="Pearce D."/>
        </authorList>
    </citation>
    <scope>NUCLEOTIDE SEQUENCE [LARGE SCALE GENOMIC DNA]</scope>
    <source>
        <strain evidence="1">Msz</strain>
    </source>
</reference>
<accession>A0ABN8WYW5</accession>
<proteinExistence type="predicted"/>
<evidence type="ECO:0000313" key="1">
    <source>
        <dbReference type="EMBL" id="CAI8769120.1"/>
    </source>
</evidence>
<keyword evidence="2" id="KW-1185">Reference proteome</keyword>
<name>A0ABN8WYW5_9GAMM</name>
<organism evidence="1 2">
    <name type="scientific">Methylocaldum szegediense</name>
    <dbReference type="NCBI Taxonomy" id="73780"/>
    <lineage>
        <taxon>Bacteria</taxon>
        <taxon>Pseudomonadati</taxon>
        <taxon>Pseudomonadota</taxon>
        <taxon>Gammaproteobacteria</taxon>
        <taxon>Methylococcales</taxon>
        <taxon>Methylococcaceae</taxon>
        <taxon>Methylocaldum</taxon>
    </lineage>
</organism>
<evidence type="ECO:0000313" key="2">
    <source>
        <dbReference type="Proteomes" id="UP001162030"/>
    </source>
</evidence>
<sequence length="55" mass="6063">MWLYALNVRHGMSRSGSEPSAMIGVGLSRWVRIGTFQVTELTGPNEADATVWIGR</sequence>
<dbReference type="EMBL" id="OX458333">
    <property type="protein sequence ID" value="CAI8769120.1"/>
    <property type="molecule type" value="Genomic_DNA"/>
</dbReference>
<protein>
    <submittedName>
        <fullName evidence="1">Uncharacterized protein</fullName>
    </submittedName>
</protein>
<gene>
    <name evidence="1" type="ORF">MSZNOR_0996</name>
</gene>
<dbReference type="Proteomes" id="UP001162030">
    <property type="component" value="Chromosome"/>
</dbReference>